<dbReference type="Pfam" id="PF01464">
    <property type="entry name" value="SLT"/>
    <property type="match status" value="1"/>
</dbReference>
<name>A0A6C1TVR4_9CORY</name>
<dbReference type="InterPro" id="IPR058593">
    <property type="entry name" value="ARB_07466-like_C"/>
</dbReference>
<accession>A0A6C1TVR4</accession>
<dbReference type="SUPFAM" id="SSF51261">
    <property type="entry name" value="Duplicated hybrid motif"/>
    <property type="match status" value="1"/>
</dbReference>
<evidence type="ECO:0000313" key="6">
    <source>
        <dbReference type="Proteomes" id="UP000336646"/>
    </source>
</evidence>
<feature type="domain" description="Transglycosylase SLT" evidence="2">
    <location>
        <begin position="389"/>
        <end position="512"/>
    </location>
</feature>
<dbReference type="InterPro" id="IPR050570">
    <property type="entry name" value="Cell_wall_metabolism_enzyme"/>
</dbReference>
<organism evidence="5 6">
    <name type="scientific">Corynebacterium sanguinis</name>
    <dbReference type="NCBI Taxonomy" id="2594913"/>
    <lineage>
        <taxon>Bacteria</taxon>
        <taxon>Bacillati</taxon>
        <taxon>Actinomycetota</taxon>
        <taxon>Actinomycetes</taxon>
        <taxon>Mycobacteriales</taxon>
        <taxon>Corynebacteriaceae</taxon>
        <taxon>Corynebacterium</taxon>
    </lineage>
</organism>
<dbReference type="CDD" id="cd00254">
    <property type="entry name" value="LT-like"/>
    <property type="match status" value="1"/>
</dbReference>
<proteinExistence type="predicted"/>
<protein>
    <submittedName>
        <fullName evidence="5">Peptidase M23</fullName>
    </submittedName>
</protein>
<feature type="region of interest" description="Disordered" evidence="1">
    <location>
        <begin position="332"/>
        <end position="363"/>
    </location>
</feature>
<dbReference type="InterPro" id="IPR011055">
    <property type="entry name" value="Dup_hybrid_motif"/>
</dbReference>
<dbReference type="EMBL" id="RXIR01000024">
    <property type="protein sequence ID" value="TVS26975.1"/>
    <property type="molecule type" value="Genomic_DNA"/>
</dbReference>
<comment type="caution">
    <text evidence="5">The sequence shown here is derived from an EMBL/GenBank/DDBJ whole genome shotgun (WGS) entry which is preliminary data.</text>
</comment>
<dbReference type="Gene3D" id="2.70.70.10">
    <property type="entry name" value="Glucose Permease (Domain IIA)"/>
    <property type="match status" value="1"/>
</dbReference>
<dbReference type="Gene3D" id="1.10.530.10">
    <property type="match status" value="1"/>
</dbReference>
<evidence type="ECO:0000259" key="2">
    <source>
        <dbReference type="Pfam" id="PF01464"/>
    </source>
</evidence>
<reference evidence="5 6" key="1">
    <citation type="submission" date="2018-12" db="EMBL/GenBank/DDBJ databases">
        <title>Corynebacterium sanguinis sp. nov., a clinically-associated and environmental corynebacterium.</title>
        <authorList>
            <person name="Gonzales-Siles L."/>
            <person name="Jaen-Luchoro D."/>
            <person name="Cardew S."/>
            <person name="Inganas E."/>
            <person name="Ohlen M."/>
            <person name="Jensie-Markopolous S."/>
            <person name="Pinyeiro-Iglesias B."/>
            <person name="Molin K."/>
            <person name="Skovbjerg S."/>
            <person name="Svensson-Stadler L."/>
            <person name="Funke G."/>
            <person name="Moore E.R.B."/>
        </authorList>
    </citation>
    <scope>NUCLEOTIDE SEQUENCE [LARGE SCALE GENOMIC DNA]</scope>
    <source>
        <strain evidence="5 6">58734</strain>
    </source>
</reference>
<dbReference type="AlphaFoldDB" id="A0A6C1TVR4"/>
<dbReference type="Pfam" id="PF01551">
    <property type="entry name" value="Peptidase_M23"/>
    <property type="match status" value="1"/>
</dbReference>
<feature type="region of interest" description="Disordered" evidence="1">
    <location>
        <begin position="167"/>
        <end position="217"/>
    </location>
</feature>
<feature type="compositionally biased region" description="Basic and acidic residues" evidence="1">
    <location>
        <begin position="191"/>
        <end position="204"/>
    </location>
</feature>
<dbReference type="Pfam" id="PF26571">
    <property type="entry name" value="VldE"/>
    <property type="match status" value="1"/>
</dbReference>
<dbReference type="OrthoDB" id="2989771at2"/>
<dbReference type="PANTHER" id="PTHR21666">
    <property type="entry name" value="PEPTIDASE-RELATED"/>
    <property type="match status" value="1"/>
</dbReference>
<sequence length="533" mass="56350">MKKVLAIGVAIVLFLVLLITTVFQREEDVCAPSGTAGTVAGGVPAGSFSLPEKGAMGHITSEFGPRWGTMHQGVDIAQGPGTPIFAFADGVVEAAGPARGFGMWIVINHEQDGKQFSTVYGHMMDDGVFVRPGDEVKAGQHIADEGNNGHSTGSHLHFEVWEGGTRLAGGTAVNPRPWLDRAVEPGSGSGEKTEKNRADPKDQPVPRPSDGGDLPPSEVIANEEHLQVDSIRVARAVAQKFPEIKSIGGWRATDPYPDHPSGRAVDVMIPDYSSENGKKVGDAVRDYLYANRENFHIEYMIWRQEYIPSEGESNMMEDRGSPTQNHFDHVHVTTAGGGYPQPEQTYAAAPEGGSARPSQGDGCAPGSLGDVALNAEGIPEAVARLLEASAAQCRDVSAPLLAGLMEHESAGWNQQAISTSGAQGYGQFMPETWAGVGAAVDDTTGEVKGPPGSGSPYDAEDATMAVGRYLCRLANDLRPGIESGQLKGDPTELLLAAYNAGPGAVQNAGGVPPYAETQKYVKIVPETARKYEK</sequence>
<evidence type="ECO:0000256" key="1">
    <source>
        <dbReference type="SAM" id="MobiDB-lite"/>
    </source>
</evidence>
<evidence type="ECO:0000313" key="5">
    <source>
        <dbReference type="EMBL" id="TVS26975.1"/>
    </source>
</evidence>
<dbReference type="InterPro" id="IPR008258">
    <property type="entry name" value="Transglycosylase_SLT_dom_1"/>
</dbReference>
<dbReference type="CDD" id="cd12797">
    <property type="entry name" value="M23_peptidase"/>
    <property type="match status" value="1"/>
</dbReference>
<gene>
    <name evidence="5" type="ORF">EKI59_09775</name>
</gene>
<feature type="domain" description="M23ase beta-sheet core" evidence="3">
    <location>
        <begin position="70"/>
        <end position="166"/>
    </location>
</feature>
<dbReference type="InterPro" id="IPR023346">
    <property type="entry name" value="Lysozyme-like_dom_sf"/>
</dbReference>
<dbReference type="PANTHER" id="PTHR21666:SF270">
    <property type="entry name" value="MUREIN HYDROLASE ACTIVATOR ENVC"/>
    <property type="match status" value="1"/>
</dbReference>
<dbReference type="SUPFAM" id="SSF53955">
    <property type="entry name" value="Lysozyme-like"/>
    <property type="match status" value="1"/>
</dbReference>
<feature type="domain" description="ARB-07466-like C-terminal" evidence="4">
    <location>
        <begin position="223"/>
        <end position="327"/>
    </location>
</feature>
<evidence type="ECO:0000259" key="4">
    <source>
        <dbReference type="Pfam" id="PF26571"/>
    </source>
</evidence>
<dbReference type="GO" id="GO:0004222">
    <property type="term" value="F:metalloendopeptidase activity"/>
    <property type="evidence" value="ECO:0007669"/>
    <property type="project" value="TreeGrafter"/>
</dbReference>
<evidence type="ECO:0000259" key="3">
    <source>
        <dbReference type="Pfam" id="PF01551"/>
    </source>
</evidence>
<dbReference type="Proteomes" id="UP000336646">
    <property type="component" value="Unassembled WGS sequence"/>
</dbReference>
<dbReference type="InterPro" id="IPR016047">
    <property type="entry name" value="M23ase_b-sheet_dom"/>
</dbReference>